<dbReference type="Pfam" id="PF00873">
    <property type="entry name" value="ACR_tran"/>
    <property type="match status" value="1"/>
</dbReference>
<dbReference type="InterPro" id="IPR004763">
    <property type="entry name" value="CusA-like"/>
</dbReference>
<evidence type="ECO:0000313" key="9">
    <source>
        <dbReference type="EMBL" id="GAL83136.1"/>
    </source>
</evidence>
<dbReference type="PANTHER" id="PTHR32063">
    <property type="match status" value="1"/>
</dbReference>
<keyword evidence="5 8" id="KW-0812">Transmembrane</keyword>
<protein>
    <submittedName>
        <fullName evidence="9">CzcA family heavy metal efflux pump</fullName>
    </submittedName>
</protein>
<dbReference type="GO" id="GO:0042910">
    <property type="term" value="F:xenobiotic transmembrane transporter activity"/>
    <property type="evidence" value="ECO:0007669"/>
    <property type="project" value="TreeGrafter"/>
</dbReference>
<dbReference type="GO" id="GO:0005886">
    <property type="term" value="C:plasma membrane"/>
    <property type="evidence" value="ECO:0007669"/>
    <property type="project" value="UniProtKB-SubCell"/>
</dbReference>
<keyword evidence="6 8" id="KW-1133">Transmembrane helix</keyword>
<dbReference type="SUPFAM" id="SSF82714">
    <property type="entry name" value="Multidrug efflux transporter AcrB TolC docking domain, DN and DC subdomains"/>
    <property type="match status" value="2"/>
</dbReference>
<feature type="transmembrane region" description="Helical" evidence="8">
    <location>
        <begin position="426"/>
        <end position="443"/>
    </location>
</feature>
<evidence type="ECO:0000256" key="6">
    <source>
        <dbReference type="ARBA" id="ARBA00022989"/>
    </source>
</evidence>
<dbReference type="EMBL" id="BBLT01000001">
    <property type="protein sequence ID" value="GAL83136.1"/>
    <property type="molecule type" value="Genomic_DNA"/>
</dbReference>
<feature type="transmembrane region" description="Helical" evidence="8">
    <location>
        <begin position="514"/>
        <end position="532"/>
    </location>
</feature>
<evidence type="ECO:0000256" key="8">
    <source>
        <dbReference type="SAM" id="Phobius"/>
    </source>
</evidence>
<keyword evidence="10" id="KW-1185">Reference proteome</keyword>
<feature type="transmembrane region" description="Helical" evidence="8">
    <location>
        <begin position="978"/>
        <end position="1005"/>
    </location>
</feature>
<comment type="caution">
    <text evidence="9">The sequence shown here is derived from an EMBL/GenBank/DDBJ whole genome shotgun (WGS) entry which is preliminary data.</text>
</comment>
<keyword evidence="7 8" id="KW-0472">Membrane</keyword>
<comment type="subcellular location">
    <subcellularLocation>
        <location evidence="1">Cell membrane</location>
        <topology evidence="1">Multi-pass membrane protein</topology>
    </subcellularLocation>
</comment>
<evidence type="ECO:0000256" key="7">
    <source>
        <dbReference type="ARBA" id="ARBA00023136"/>
    </source>
</evidence>
<dbReference type="Gene3D" id="3.30.70.1440">
    <property type="entry name" value="Multidrug efflux transporter AcrB pore domain"/>
    <property type="match status" value="1"/>
</dbReference>
<dbReference type="InterPro" id="IPR027463">
    <property type="entry name" value="AcrB_DN_DC_subdom"/>
</dbReference>
<proteinExistence type="inferred from homology"/>
<dbReference type="SUPFAM" id="SSF82866">
    <property type="entry name" value="Multidrug efflux transporter AcrB transmembrane domain"/>
    <property type="match status" value="2"/>
</dbReference>
<dbReference type="NCBIfam" id="TIGR00914">
    <property type="entry name" value="2A0601"/>
    <property type="match status" value="1"/>
</dbReference>
<comment type="similarity">
    <text evidence="2">Belongs to the resistance-nodulation-cell division (RND) (TC 2.A.6) family.</text>
</comment>
<dbReference type="STRING" id="153721.MYP_362"/>
<dbReference type="PANTHER" id="PTHR32063:SF12">
    <property type="entry name" value="CATION EFFLUX SYSTEM PROTEIN"/>
    <property type="match status" value="1"/>
</dbReference>
<dbReference type="InterPro" id="IPR001036">
    <property type="entry name" value="Acrflvin-R"/>
</dbReference>
<reference evidence="9 10" key="1">
    <citation type="submission" date="2014-09" db="EMBL/GenBank/DDBJ databases">
        <title>Sporocytophaga myxococcoides PG-01 genome sequencing.</title>
        <authorList>
            <person name="Liu L."/>
            <person name="Gao P.J."/>
            <person name="Chen G.J."/>
            <person name="Wang L.S."/>
        </authorList>
    </citation>
    <scope>NUCLEOTIDE SEQUENCE [LARGE SCALE GENOMIC DNA]</scope>
    <source>
        <strain evidence="9 10">PG-01</strain>
    </source>
</reference>
<evidence type="ECO:0000256" key="2">
    <source>
        <dbReference type="ARBA" id="ARBA00010942"/>
    </source>
</evidence>
<dbReference type="eggNOG" id="COG3696">
    <property type="taxonomic scope" value="Bacteria"/>
</dbReference>
<feature type="transmembrane region" description="Helical" evidence="8">
    <location>
        <begin position="373"/>
        <end position="399"/>
    </location>
</feature>
<dbReference type="Gene3D" id="3.30.70.1320">
    <property type="entry name" value="Multidrug efflux transporter AcrB pore domain like"/>
    <property type="match status" value="1"/>
</dbReference>
<dbReference type="Proteomes" id="UP000030185">
    <property type="component" value="Unassembled WGS sequence"/>
</dbReference>
<dbReference type="PRINTS" id="PR00702">
    <property type="entry name" value="ACRIFLAVINRP"/>
</dbReference>
<dbReference type="GO" id="GO:0008324">
    <property type="term" value="F:monoatomic cation transmembrane transporter activity"/>
    <property type="evidence" value="ECO:0007669"/>
    <property type="project" value="InterPro"/>
</dbReference>
<dbReference type="Gene3D" id="1.20.1640.10">
    <property type="entry name" value="Multidrug efflux transporter AcrB transmembrane domain"/>
    <property type="match status" value="2"/>
</dbReference>
<gene>
    <name evidence="9" type="ORF">MYP_362</name>
</gene>
<evidence type="ECO:0000256" key="5">
    <source>
        <dbReference type="ARBA" id="ARBA00022692"/>
    </source>
</evidence>
<dbReference type="Gene3D" id="3.30.70.1430">
    <property type="entry name" value="Multidrug efflux transporter AcrB pore domain"/>
    <property type="match status" value="2"/>
</dbReference>
<feature type="transmembrane region" description="Helical" evidence="8">
    <location>
        <begin position="342"/>
        <end position="361"/>
    </location>
</feature>
<keyword evidence="4" id="KW-1003">Cell membrane</keyword>
<feature type="transmembrane region" description="Helical" evidence="8">
    <location>
        <begin position="946"/>
        <end position="966"/>
    </location>
</feature>
<organism evidence="9 10">
    <name type="scientific">Sporocytophaga myxococcoides</name>
    <dbReference type="NCBI Taxonomy" id="153721"/>
    <lineage>
        <taxon>Bacteria</taxon>
        <taxon>Pseudomonadati</taxon>
        <taxon>Bacteroidota</taxon>
        <taxon>Cytophagia</taxon>
        <taxon>Cytophagales</taxon>
        <taxon>Cytophagaceae</taxon>
        <taxon>Sporocytophaga</taxon>
    </lineage>
</organism>
<evidence type="ECO:0000313" key="10">
    <source>
        <dbReference type="Proteomes" id="UP000030185"/>
    </source>
</evidence>
<evidence type="ECO:0000256" key="1">
    <source>
        <dbReference type="ARBA" id="ARBA00004651"/>
    </source>
</evidence>
<feature type="transmembrane region" description="Helical" evidence="8">
    <location>
        <begin position="875"/>
        <end position="895"/>
    </location>
</feature>
<accession>A0A098L8L1</accession>
<evidence type="ECO:0000256" key="3">
    <source>
        <dbReference type="ARBA" id="ARBA00022448"/>
    </source>
</evidence>
<feature type="transmembrane region" description="Helical" evidence="8">
    <location>
        <begin position="851"/>
        <end position="868"/>
    </location>
</feature>
<dbReference type="SUPFAM" id="SSF82693">
    <property type="entry name" value="Multidrug efflux transporter AcrB pore domain, PN1, PN2, PC1 and PC2 subdomains"/>
    <property type="match status" value="3"/>
</dbReference>
<feature type="transmembrane region" description="Helical" evidence="8">
    <location>
        <begin position="316"/>
        <end position="335"/>
    </location>
</feature>
<sequence length="1010" mass="112390">MTALMALAGIFSFTRLPIEAFPDVTNTNIIIISQWPGRSAQEIERFVTIPIETEMNIVPKKNTLRSVSLFGLSVVTLIFDDGVTPFEAMTEVSSRLANSDIPDEVVPEIQAPSGPTGEIYRYSLQSKTKDVRELKTIQDWIIDKQLKSVEGVADVVSFGGKVKSFEVILDPHLLAQYNFTAINVYNALKNSNINVGGNVIKSGSEAFVVRGIGLVKNVEDISNIIIENINRVPIKIANVAVVRESYLPQIGIVGLDSLDDIVEGIVLMRKGENPGKVLPDLKKKVKELNELILPDDVKMKVFYDRSTLNKYTLHTVGENVITGITLVTLILFIFLANWRITIIVAIVIPLSLLFAIILMYLKGMRANLLSIGAIDFGIIIDGAVVMTEGIFVVLAHKAYQLGFDKFKKRGKLSWVIQTATEMGKSIFTSKLIIIAALLPIFSFEKVEGKLFSPLAYTIGFALLGAMIISLTLIPMLSYYLIPKDVTEKENFIIKNLLKVYTPLITKTIKHPKRTLIISGAILALALFTFRFVGSEFLPHLNEGSIYVRATMPMSVSLEESYYYTKTFRSIFKEFPEVRGVMSQTGRPNDGTDPTGFFNIEFFVDLYPENEWKRVISKDEIIDAISQRLSRYPGIIFNFSQPIQDNVEEAVSGVKGAIAIKVLGQDLNLLEKSADKVYDVIKNIEGIKDLGVFRNIGQPELKITLDLSKLALYNISTQDCQAALEMAVGGKSISKVFEEEKKFDMVVRYDEEYRYSEKKIANIMVPTLDNVSRIPLKQLADITSETGPAFIYREGNQRFIAIKFSVRGRDLGSTIKEAQEKVNKVLHLPKGYKVVWKGEFENQQRALKRLEFVVPISIFIIFLILYMSFGDVKDSFLILMNVPFSIIGGIFALYITGIHFSISAGVGFIALFGVSVQGGVILVNTFKRNLKEGMELEQAVKEGATRRLRPVVMTALMASLGLLPAAISTGIGSETQKPLAVVVIGGLISSTILDMLNVPSFFNLIYRRKKS</sequence>
<keyword evidence="3" id="KW-0813">Transport</keyword>
<name>A0A098L8L1_9BACT</name>
<feature type="transmembrane region" description="Helical" evidence="8">
    <location>
        <begin position="901"/>
        <end position="925"/>
    </location>
</feature>
<dbReference type="AlphaFoldDB" id="A0A098L8L1"/>
<feature type="transmembrane region" description="Helical" evidence="8">
    <location>
        <begin position="455"/>
        <end position="481"/>
    </location>
</feature>
<dbReference type="Gene3D" id="3.30.2090.10">
    <property type="entry name" value="Multidrug efflux transporter AcrB TolC docking domain, DN and DC subdomains"/>
    <property type="match status" value="2"/>
</dbReference>
<evidence type="ECO:0000256" key="4">
    <source>
        <dbReference type="ARBA" id="ARBA00022475"/>
    </source>
</evidence>